<organism evidence="1 2">
    <name type="scientific">Acropora cervicornis</name>
    <name type="common">Staghorn coral</name>
    <dbReference type="NCBI Taxonomy" id="6130"/>
    <lineage>
        <taxon>Eukaryota</taxon>
        <taxon>Metazoa</taxon>
        <taxon>Cnidaria</taxon>
        <taxon>Anthozoa</taxon>
        <taxon>Hexacorallia</taxon>
        <taxon>Scleractinia</taxon>
        <taxon>Astrocoeniina</taxon>
        <taxon>Acroporidae</taxon>
        <taxon>Acropora</taxon>
    </lineage>
</organism>
<sequence length="159" mass="17479">MPSTDGSRPQDSCTYFFDSIGPLHCGGRIHNATLDHSAKFPFKIPPTYPITNVIISDTHVKQLHSGVNATITALRQSYWITPSPLPKVKVQEAPPFAVTGADFAEPLCVLGDQGHIKCYICLPTCALTRAVHLEAVPDLTECSFLQAFRRFAGANPYHW</sequence>
<evidence type="ECO:0000313" key="1">
    <source>
        <dbReference type="EMBL" id="KAK2546889.1"/>
    </source>
</evidence>
<reference evidence="1" key="2">
    <citation type="journal article" date="2023" name="Science">
        <title>Genomic signatures of disease resistance in endangered staghorn corals.</title>
        <authorList>
            <person name="Vollmer S.V."/>
            <person name="Selwyn J.D."/>
            <person name="Despard B.A."/>
            <person name="Roesel C.L."/>
        </authorList>
    </citation>
    <scope>NUCLEOTIDE SEQUENCE</scope>
    <source>
        <strain evidence="1">K2</strain>
    </source>
</reference>
<keyword evidence="2" id="KW-1185">Reference proteome</keyword>
<proteinExistence type="predicted"/>
<dbReference type="InterPro" id="IPR036397">
    <property type="entry name" value="RNaseH_sf"/>
</dbReference>
<dbReference type="PANTHER" id="PTHR47331:SF2">
    <property type="match status" value="1"/>
</dbReference>
<comment type="caution">
    <text evidence="1">The sequence shown here is derived from an EMBL/GenBank/DDBJ whole genome shotgun (WGS) entry which is preliminary data.</text>
</comment>
<reference evidence="1" key="1">
    <citation type="journal article" date="2023" name="G3 (Bethesda)">
        <title>Whole genome assembly and annotation of the endangered Caribbean coral Acropora cervicornis.</title>
        <authorList>
            <person name="Selwyn J.D."/>
            <person name="Vollmer S.V."/>
        </authorList>
    </citation>
    <scope>NUCLEOTIDE SEQUENCE</scope>
    <source>
        <strain evidence="1">K2</strain>
    </source>
</reference>
<protein>
    <submittedName>
        <fullName evidence="1">Uncharacterized protein</fullName>
    </submittedName>
</protein>
<dbReference type="AlphaFoldDB" id="A0AAD9UR51"/>
<name>A0AAD9UR51_ACRCE</name>
<dbReference type="EMBL" id="JARQWQ010000247">
    <property type="protein sequence ID" value="KAK2546889.1"/>
    <property type="molecule type" value="Genomic_DNA"/>
</dbReference>
<evidence type="ECO:0000313" key="2">
    <source>
        <dbReference type="Proteomes" id="UP001249851"/>
    </source>
</evidence>
<dbReference type="PANTHER" id="PTHR47331">
    <property type="entry name" value="PHD-TYPE DOMAIN-CONTAINING PROTEIN"/>
    <property type="match status" value="1"/>
</dbReference>
<accession>A0AAD9UR51</accession>
<dbReference type="Gene3D" id="3.30.420.10">
    <property type="entry name" value="Ribonuclease H-like superfamily/Ribonuclease H"/>
    <property type="match status" value="1"/>
</dbReference>
<dbReference type="GO" id="GO:0003676">
    <property type="term" value="F:nucleic acid binding"/>
    <property type="evidence" value="ECO:0007669"/>
    <property type="project" value="InterPro"/>
</dbReference>
<gene>
    <name evidence="1" type="ORF">P5673_033368</name>
</gene>
<dbReference type="Proteomes" id="UP001249851">
    <property type="component" value="Unassembled WGS sequence"/>
</dbReference>